<evidence type="ECO:0000313" key="2">
    <source>
        <dbReference type="EMBL" id="BBI31559.1"/>
    </source>
</evidence>
<organism evidence="2 3">
    <name type="scientific">Cohnella abietis</name>
    <dbReference type="NCBI Taxonomy" id="2507935"/>
    <lineage>
        <taxon>Bacteria</taxon>
        <taxon>Bacillati</taxon>
        <taxon>Bacillota</taxon>
        <taxon>Bacilli</taxon>
        <taxon>Bacillales</taxon>
        <taxon>Paenibacillaceae</taxon>
        <taxon>Cohnella</taxon>
    </lineage>
</organism>
<dbReference type="OrthoDB" id="2484179at2"/>
<protein>
    <recommendedName>
        <fullName evidence="1">DUF6259 domain-containing protein</fullName>
    </recommendedName>
</protein>
<dbReference type="EMBL" id="AP019400">
    <property type="protein sequence ID" value="BBI31559.1"/>
    <property type="molecule type" value="Genomic_DNA"/>
</dbReference>
<gene>
    <name evidence="2" type="ORF">KCTCHS21_09580</name>
</gene>
<evidence type="ECO:0000259" key="1">
    <source>
        <dbReference type="Pfam" id="PF19773"/>
    </source>
</evidence>
<accession>A0A3T1D0M5</accession>
<proteinExistence type="predicted"/>
<dbReference type="RefSeq" id="WP_130605450.1">
    <property type="nucleotide sequence ID" value="NZ_AP019400.1"/>
</dbReference>
<keyword evidence="3" id="KW-1185">Reference proteome</keyword>
<reference evidence="2 3" key="1">
    <citation type="submission" date="2019-01" db="EMBL/GenBank/DDBJ databases">
        <title>Complete genome sequence of Cohnella hallensis HS21 isolated from Korean fir (Abies koreana) rhizospheric soil.</title>
        <authorList>
            <person name="Jiang L."/>
            <person name="Kang S.W."/>
            <person name="Kim S."/>
            <person name="Jung J."/>
            <person name="Kim C.Y."/>
            <person name="Kim D.H."/>
            <person name="Kim S.W."/>
            <person name="Lee J."/>
        </authorList>
    </citation>
    <scope>NUCLEOTIDE SEQUENCE [LARGE SCALE GENOMIC DNA]</scope>
    <source>
        <strain evidence="2 3">HS21</strain>
    </source>
</reference>
<dbReference type="Pfam" id="PF19773">
    <property type="entry name" value="DUF6259"/>
    <property type="match status" value="1"/>
</dbReference>
<dbReference type="InterPro" id="IPR046226">
    <property type="entry name" value="DUF6259"/>
</dbReference>
<sequence length="741" mass="83775">MKREEWVWLKGKTLQLGFNPANYSLRWFGNEERSWIVTNDLRDLLLVRLRNAAGEALNLGSSSASKIEVEARNANGTPEMTIHFLEWGGTAFSLSLNITIPDESELSYWNVSLTNGTGLVLEWIDLPNVTVPNDLVAKGGEARIVWPGVEGVLVEDASLRENGWVAYRDPGYPSKGWEGIYPAAAGTQFMAYYKADGGLYYGTHDAEHHVKSIEYMATDLGVRLQFRIFPGIGAKESYELGFPIVLGSFAGDWYGAADIYRNWLNTRDNNRLTRLVDNKTLPEWFNSSPVTVTYPVRGTHDVGNMDPNLYYPYVNALPYLERLKEEFQSPIMALLMHWEGTAPWAPPYVWPPYGGADALRAFSDSLHEKGMYLGLYCSGTGWTQESLLDPAYTMHQEFTEQQLEKVMCTAPDGSLPYSLICNGYQRWGYDMCAAHPFTSDTIVTEIRKILASDCDYIQFFDQNLGGLSYFCYSHDHGHVPVPGKWQVDAMLQIGERINTMLQEEAPHVLFGCETAAAEPFMSQFQFNDLRYSIAFFAGQPIPIYQYLYHEYINNFMGNQNNLKETMDLTGSPWNLLWRTAYAFHSGDMMTVVLGDEGKVHWDWCTEWDVPGPDQSHILRLISQLNPWRTGTGQPYLVYGRMLRSLKTTCEGEVVDIVMKAGHKLRIPPVITSRWTSDAGGEAQFLINYTPEVQTVTVELEEFAGYSWTDSHTADATRHAVTGSVIRLTIQPLSAVMLERNQ</sequence>
<name>A0A3T1D0M5_9BACL</name>
<evidence type="ECO:0000313" key="3">
    <source>
        <dbReference type="Proteomes" id="UP000289856"/>
    </source>
</evidence>
<feature type="domain" description="DUF6259" evidence="1">
    <location>
        <begin position="238"/>
        <end position="554"/>
    </location>
</feature>
<dbReference type="Proteomes" id="UP000289856">
    <property type="component" value="Chromosome"/>
</dbReference>
<dbReference type="KEGG" id="cohn:KCTCHS21_09580"/>
<dbReference type="AlphaFoldDB" id="A0A3T1D0M5"/>